<evidence type="ECO:0000313" key="4">
    <source>
        <dbReference type="Proteomes" id="UP000008068"/>
    </source>
</evidence>
<evidence type="ECO:0008006" key="5">
    <source>
        <dbReference type="Google" id="ProtNLM"/>
    </source>
</evidence>
<dbReference type="Proteomes" id="UP000008068">
    <property type="component" value="Unassembled WGS sequence"/>
</dbReference>
<dbReference type="InterPro" id="IPR001810">
    <property type="entry name" value="F-box_dom"/>
</dbReference>
<proteinExistence type="predicted"/>
<gene>
    <name evidence="3" type="ORF">CAEBREN_19340</name>
</gene>
<feature type="domain" description="F-box" evidence="1">
    <location>
        <begin position="11"/>
        <end position="51"/>
    </location>
</feature>
<organism evidence="4">
    <name type="scientific">Caenorhabditis brenneri</name>
    <name type="common">Nematode worm</name>
    <dbReference type="NCBI Taxonomy" id="135651"/>
    <lineage>
        <taxon>Eukaryota</taxon>
        <taxon>Metazoa</taxon>
        <taxon>Ecdysozoa</taxon>
        <taxon>Nematoda</taxon>
        <taxon>Chromadorea</taxon>
        <taxon>Rhabditida</taxon>
        <taxon>Rhabditina</taxon>
        <taxon>Rhabditomorpha</taxon>
        <taxon>Rhabditoidea</taxon>
        <taxon>Rhabditidae</taxon>
        <taxon>Peloderinae</taxon>
        <taxon>Caenorhabditis</taxon>
    </lineage>
</organism>
<dbReference type="PANTHER" id="PTHR22899">
    <property type="entry name" value="CYCLIN-RELATED F-BOX FAMILY"/>
    <property type="match status" value="1"/>
</dbReference>
<evidence type="ECO:0000259" key="2">
    <source>
        <dbReference type="Pfam" id="PF07735"/>
    </source>
</evidence>
<reference evidence="4" key="1">
    <citation type="submission" date="2011-07" db="EMBL/GenBank/DDBJ databases">
        <authorList>
            <consortium name="Caenorhabditis brenneri Sequencing and Analysis Consortium"/>
            <person name="Wilson R.K."/>
        </authorList>
    </citation>
    <scope>NUCLEOTIDE SEQUENCE [LARGE SCALE GENOMIC DNA]</scope>
    <source>
        <strain evidence="4">PB2801</strain>
    </source>
</reference>
<dbReference type="InParanoid" id="G0MC87"/>
<feature type="domain" description="Sdz-33 F-box" evidence="2">
    <location>
        <begin position="213"/>
        <end position="276"/>
    </location>
</feature>
<dbReference type="InterPro" id="IPR012885">
    <property type="entry name" value="F-box_Sdz-33"/>
</dbReference>
<dbReference type="Pfam" id="PF07735">
    <property type="entry name" value="FBA_2"/>
    <property type="match status" value="1"/>
</dbReference>
<dbReference type="FunCoup" id="G0MC87">
    <property type="interactions" value="14"/>
</dbReference>
<protein>
    <recommendedName>
        <fullName evidence="5">F-box domain-containing protein</fullName>
    </recommendedName>
</protein>
<evidence type="ECO:0000259" key="1">
    <source>
        <dbReference type="Pfam" id="PF00646"/>
    </source>
</evidence>
<evidence type="ECO:0000313" key="3">
    <source>
        <dbReference type="EMBL" id="EGT45720.1"/>
    </source>
</evidence>
<dbReference type="InterPro" id="IPR053222">
    <property type="entry name" value="Zygotic_Embryogenesis-Asso"/>
</dbReference>
<dbReference type="AlphaFoldDB" id="G0MC87"/>
<dbReference type="Pfam" id="PF00646">
    <property type="entry name" value="F-box"/>
    <property type="match status" value="1"/>
</dbReference>
<dbReference type="HOGENOM" id="CLU_028840_1_3_1"/>
<dbReference type="EMBL" id="GL379789">
    <property type="protein sequence ID" value="EGT45720.1"/>
    <property type="molecule type" value="Genomic_DNA"/>
</dbReference>
<name>G0MC87_CAEBE</name>
<dbReference type="PANTHER" id="PTHR22899:SF0">
    <property type="entry name" value="F-BOX ASSOCIATED DOMAIN-CONTAINING PROTEIN-RELATED"/>
    <property type="match status" value="1"/>
</dbReference>
<accession>G0MC87</accession>
<keyword evidence="4" id="KW-1185">Reference proteome</keyword>
<sequence length="353" mass="41425">MTTESPPTFPFLRLPGNAIKHVVRSMEPLHSLNLSLCSKVTKSHVRSSGLKCSKFIMLYEDPFRIEIQFDNIRTLILTSKSNPLNLPPNCHVLRTSGIGMEYDYFDVSYYGGSKPDRNHYRWENKNYESGDWIQHLLFVLNRRHVDIMHFEEGKCCIRAIRASSKGLQVNSMVMQSGTSAEYSQRILFVLKVFNKLFPNNLDVEDYLLEFLPELYIQNFNNLCLSPNFKVTLDEMLMMNTVSLVIKNPKLTMRNLNRFIKLWMANGTNRRLKYLKLSFFSPMLPDHMDLLIMKNIDHRKNLEPGRNFELDLWSGNTKRKIKGGYCVHRKDGTEATIFMKNERMTTVFKMYVWY</sequence>
<dbReference type="OrthoDB" id="5876939at2759"/>